<dbReference type="OrthoDB" id="9667at2157"/>
<dbReference type="KEGG" id="hsu:HLASF_1098"/>
<dbReference type="CDD" id="cd00377">
    <property type="entry name" value="ICL_PEPM"/>
    <property type="match status" value="1"/>
</dbReference>
<dbReference type="GO" id="GO:0046421">
    <property type="term" value="F:methylisocitrate lyase activity"/>
    <property type="evidence" value="ECO:0007669"/>
    <property type="project" value="UniProtKB-EC"/>
</dbReference>
<evidence type="ECO:0000313" key="1">
    <source>
        <dbReference type="EMBL" id="AKH97586.1"/>
    </source>
</evidence>
<name>A0A0F7P8T9_9EURY</name>
<dbReference type="GeneID" id="26010441"/>
<keyword evidence="4" id="KW-1185">Reference proteome</keyword>
<reference evidence="1 4" key="1">
    <citation type="journal article" date="2015" name="ISME J.">
        <title>Elemental sulfur and acetate can support life of a novel strictly anaerobic haloarchaeon.</title>
        <authorList>
            <person name="Sorokin D.Y."/>
            <person name="Kublanov I.V."/>
            <person name="Gavrilov S.N."/>
            <person name="Rojo D."/>
            <person name="Roman P."/>
            <person name="Golyshin P.N."/>
            <person name="Slepak V.Z."/>
            <person name="Smedile F."/>
            <person name="Ferrer M."/>
            <person name="Messina E."/>
            <person name="La Cono V."/>
            <person name="Yakimov M.M."/>
        </authorList>
    </citation>
    <scope>NUCLEOTIDE SEQUENCE [LARGE SCALE GENOMIC DNA]</scope>
    <source>
        <strain evidence="1 4">HSR2</strain>
    </source>
</reference>
<dbReference type="Proteomes" id="UP000060390">
    <property type="component" value="Chromosome"/>
</dbReference>
<dbReference type="RefSeq" id="WP_050048325.1">
    <property type="nucleotide sequence ID" value="NZ_CP008874.1"/>
</dbReference>
<proteinExistence type="predicted"/>
<sequence length="292" mass="32096">MSADARETFRELIERDEIAVLPGSFNALSAKIVEKVGFDAVYLSGAGVSNAKLGIADVGLATQTELRDQIEYVAEAVDIPIMSDADTGYGNPIHVRRTVQLYEQAGAAALHIEDQDFPKQCGHFDDKSVVDPETMEQKIEAAVDAREDPNFTIVARTDAREGLGIDAAIERSNRFADAGADMIFPEAPLDEDEMRRYAAEIDAPIMANMVEYGKTPLLSAEELDEIGYDLVIFPNSLLRAAMVAMLDTAEHIHETGGTADIVDDIASFELRNELTDFEFVQELEERYAVSEK</sequence>
<dbReference type="Pfam" id="PF13714">
    <property type="entry name" value="PEP_mutase"/>
    <property type="match status" value="1"/>
</dbReference>
<reference evidence="2 3" key="3">
    <citation type="journal article" date="2016" name="Stand. Genomic Sci.">
        <title>Complete genome sequence of 'Halanaeroarchaeum sulfurireducens' M27-SA2, a sulfur-reducing and acetate-oxidizing haloarchaeon from the deep-sea hypersaline anoxic lake Medee.</title>
        <authorList>
            <person name="Messina E."/>
            <person name="Sorokin D.Y."/>
            <person name="Kublanov I.V."/>
            <person name="Toshchakov S."/>
            <person name="Lopatina A."/>
            <person name="Arcadi E."/>
            <person name="Smedile F."/>
            <person name="La Spada G."/>
            <person name="La Cono V."/>
            <person name="Yakimov M.M."/>
        </authorList>
    </citation>
    <scope>NUCLEOTIDE SEQUENCE [LARGE SCALE GENOMIC DNA]</scope>
    <source>
        <strain evidence="2 3">M27-SA2</strain>
    </source>
</reference>
<accession>A0A0F7P8T9</accession>
<dbReference type="Gene3D" id="3.20.20.60">
    <property type="entry name" value="Phosphoenolpyruvate-binding domains"/>
    <property type="match status" value="1"/>
</dbReference>
<dbReference type="EMBL" id="CP008874">
    <property type="protein sequence ID" value="AKH97586.1"/>
    <property type="molecule type" value="Genomic_DNA"/>
</dbReference>
<dbReference type="HOGENOM" id="CLU_027389_3_2_2"/>
<reference evidence="3" key="2">
    <citation type="submission" date="2015-05" db="EMBL/GenBank/DDBJ databases">
        <title>Complete genome sequence of Halanaeroarchaeum sulfurireducens type strain M27-SA2, a sulfate-reducer haloarchaeon from marine anoxic lake Medee.</title>
        <authorList>
            <person name="Messina E."/>
            <person name="Kublanov I.V."/>
            <person name="Toshchakov S."/>
            <person name="Arcadi E."/>
            <person name="La Spada G."/>
            <person name="La Cono V."/>
            <person name="Yakimov M.M."/>
        </authorList>
    </citation>
    <scope>NUCLEOTIDE SEQUENCE [LARGE SCALE GENOMIC DNA]</scope>
    <source>
        <strain evidence="3">M27-SA2</strain>
    </source>
</reference>
<dbReference type="AlphaFoldDB" id="A0A0F7P8T9"/>
<dbReference type="PANTHER" id="PTHR42905">
    <property type="entry name" value="PHOSPHOENOLPYRUVATE CARBOXYLASE"/>
    <property type="match status" value="1"/>
</dbReference>
<organism evidence="1 4">
    <name type="scientific">Halanaeroarchaeum sulfurireducens</name>
    <dbReference type="NCBI Taxonomy" id="1604004"/>
    <lineage>
        <taxon>Archaea</taxon>
        <taxon>Methanobacteriati</taxon>
        <taxon>Methanobacteriota</taxon>
        <taxon>Stenosarchaea group</taxon>
        <taxon>Halobacteria</taxon>
        <taxon>Halobacteriales</taxon>
        <taxon>Halobacteriaceae</taxon>
        <taxon>Halanaeroarchaeum</taxon>
    </lineage>
</organism>
<dbReference type="InterPro" id="IPR015813">
    <property type="entry name" value="Pyrv/PenolPyrv_kinase-like_dom"/>
</dbReference>
<evidence type="ECO:0000313" key="3">
    <source>
        <dbReference type="Proteomes" id="UP000060390"/>
    </source>
</evidence>
<evidence type="ECO:0000313" key="4">
    <source>
        <dbReference type="Proteomes" id="UP000069906"/>
    </source>
</evidence>
<dbReference type="PANTHER" id="PTHR42905:SF5">
    <property type="entry name" value="CARBOXYVINYL-CARBOXYPHOSPHONATE PHOSPHORYLMUTASE, CHLOROPLASTIC"/>
    <property type="match status" value="1"/>
</dbReference>
<dbReference type="STRING" id="1604004.HLASA_1087"/>
<dbReference type="EC" id="4.1.3.30" evidence="1"/>
<dbReference type="EMBL" id="CP011564">
    <property type="protein sequence ID" value="ALG81982.1"/>
    <property type="molecule type" value="Genomic_DNA"/>
</dbReference>
<protein>
    <submittedName>
        <fullName evidence="1">Methylisocitrate lyase</fullName>
        <ecNumber evidence="1">4.1.3.30</ecNumber>
    </submittedName>
</protein>
<keyword evidence="1" id="KW-0456">Lyase</keyword>
<dbReference type="KEGG" id="hsf:HLASA_1087"/>
<evidence type="ECO:0000313" key="2">
    <source>
        <dbReference type="EMBL" id="ALG81982.1"/>
    </source>
</evidence>
<gene>
    <name evidence="1" type="primary">prpB</name>
    <name evidence="2" type="ORF">HLASA_1087</name>
    <name evidence="1" type="ORF">HLASF_1098</name>
</gene>
<dbReference type="SUPFAM" id="SSF51621">
    <property type="entry name" value="Phosphoenolpyruvate/pyruvate domain"/>
    <property type="match status" value="1"/>
</dbReference>
<dbReference type="InterPro" id="IPR040442">
    <property type="entry name" value="Pyrv_kinase-like_dom_sf"/>
</dbReference>
<dbReference type="InterPro" id="IPR039556">
    <property type="entry name" value="ICL/PEPM"/>
</dbReference>
<dbReference type="Proteomes" id="UP000069906">
    <property type="component" value="Chromosome"/>
</dbReference>